<reference evidence="10" key="1">
    <citation type="submission" date="2013-04" db="EMBL/GenBank/DDBJ databases">
        <title>Comparative Genomics of Relapsing Fever Spirochetes.</title>
        <authorList>
            <person name="Schwan T.G."/>
            <person name="Raffel S.J."/>
            <person name="Porcella S.F."/>
            <person name="Martens C.A."/>
            <person name="Bruno D.P."/>
            <person name="Ricklefs S.M."/>
            <person name="Barbian K.B."/>
        </authorList>
    </citation>
    <scope>NUCLEOTIDE SEQUENCE</scope>
    <source>
        <strain evidence="10">Co53</strain>
        <plasmid evidence="10">unnamed</plasmid>
    </source>
</reference>
<keyword evidence="4 9" id="KW-0732">Signal</keyword>
<evidence type="ECO:0000256" key="2">
    <source>
        <dbReference type="ARBA" id="ARBA00004459"/>
    </source>
</evidence>
<keyword evidence="5" id="KW-0472">Membrane</keyword>
<dbReference type="Gene3D" id="1.20.120.240">
    <property type="entry name" value="Lipoprotein, type 6"/>
    <property type="match status" value="1"/>
</dbReference>
<dbReference type="EMBL" id="CP005748">
    <property type="protein sequence ID" value="AHH11253.1"/>
    <property type="molecule type" value="Genomic_DNA"/>
</dbReference>
<evidence type="ECO:0000256" key="6">
    <source>
        <dbReference type="ARBA" id="ARBA00023139"/>
    </source>
</evidence>
<evidence type="ECO:0000256" key="7">
    <source>
        <dbReference type="ARBA" id="ARBA00023237"/>
    </source>
</evidence>
<organism evidence="10">
    <name type="scientific">Borrelia coriaceae ATCC 43381</name>
    <dbReference type="NCBI Taxonomy" id="1408429"/>
    <lineage>
        <taxon>Bacteria</taxon>
        <taxon>Pseudomonadati</taxon>
        <taxon>Spirochaetota</taxon>
        <taxon>Spirochaetia</taxon>
        <taxon>Spirochaetales</taxon>
        <taxon>Borreliaceae</taxon>
        <taxon>Borrelia</taxon>
    </lineage>
</organism>
<evidence type="ECO:0000256" key="9">
    <source>
        <dbReference type="SAM" id="SignalP"/>
    </source>
</evidence>
<dbReference type="HOGENOM" id="CLU_089887_0_0_12"/>
<feature type="signal peptide" evidence="9">
    <location>
        <begin position="1"/>
        <end position="28"/>
    </location>
</feature>
<evidence type="ECO:0000256" key="1">
    <source>
        <dbReference type="ARBA" id="ARBA00003932"/>
    </source>
</evidence>
<evidence type="ECO:0000256" key="5">
    <source>
        <dbReference type="ARBA" id="ARBA00023136"/>
    </source>
</evidence>
<dbReference type="InterPro" id="IPR001800">
    <property type="entry name" value="Lipoprotein_OspC"/>
</dbReference>
<dbReference type="SUPFAM" id="SSF63515">
    <property type="entry name" value="Outer surface protein C (OspC)"/>
    <property type="match status" value="1"/>
</dbReference>
<gene>
    <name evidence="10" type="ORF">BCO_0124100</name>
</gene>
<proteinExistence type="inferred from homology"/>
<sequence>MKINIKNIRIKSICATLFISLFLSCNNAGPELRDGQAATADGAVIDLRKISEKIGEVIAFSESVKEIEALIKSIDELAKGIGKKIQSSDLASDSDKNNSLLSGVYSLALDIIKRSKALRVSNSLQGKGLDTKISAVTTSTETFVSTLKSKNSVLGVSSGAATDDNAQKAIDRIKQSSGENGASELVKINTAIDALVDSTQGILKSVVKELTATSDKAETIKVN</sequence>
<evidence type="ECO:0000313" key="10">
    <source>
        <dbReference type="EMBL" id="AHH11253.1"/>
    </source>
</evidence>
<dbReference type="InterPro" id="IPR036437">
    <property type="entry name" value="OspC-like_sf"/>
</dbReference>
<keyword evidence="7" id="KW-0998">Cell outer membrane</keyword>
<evidence type="ECO:0000256" key="4">
    <source>
        <dbReference type="ARBA" id="ARBA00022729"/>
    </source>
</evidence>
<comment type="function">
    <text evidence="1">The Vlp and Vsp proteins are antigenically distinct proteins, only one vlp or vsp gene is transcriptionally active at any one time. Switching between these genes is a mechanism of host immune response evasion.</text>
</comment>
<protein>
    <submittedName>
        <fullName evidence="10">Variable outer membrane protein</fullName>
    </submittedName>
</protein>
<comment type="subcellular location">
    <subcellularLocation>
        <location evidence="2">Cell outer membrane</location>
        <topology evidence="2">Lipid-anchor</topology>
    </subcellularLocation>
</comment>
<name>W5SX21_9SPIR</name>
<evidence type="ECO:0000256" key="8">
    <source>
        <dbReference type="ARBA" id="ARBA00023288"/>
    </source>
</evidence>
<dbReference type="AlphaFoldDB" id="W5SX21"/>
<comment type="similarity">
    <text evidence="3">Belongs to the variable small protein (Vsp) family.</text>
</comment>
<dbReference type="OrthoDB" id="352157at2"/>
<keyword evidence="6" id="KW-0564">Palmitate</keyword>
<geneLocation type="plasmid" evidence="10">
    <name>unnamed</name>
</geneLocation>
<dbReference type="RefSeq" id="WP_025408580.1">
    <property type="nucleotide sequence ID" value="NZ_CP005748.1"/>
</dbReference>
<accession>W5SX21</accession>
<evidence type="ECO:0000256" key="3">
    <source>
        <dbReference type="ARBA" id="ARBA00008719"/>
    </source>
</evidence>
<dbReference type="GO" id="GO:0009279">
    <property type="term" value="C:cell outer membrane"/>
    <property type="evidence" value="ECO:0007669"/>
    <property type="project" value="UniProtKB-SubCell"/>
</dbReference>
<keyword evidence="10" id="KW-0614">Plasmid</keyword>
<dbReference type="Pfam" id="PF01441">
    <property type="entry name" value="Lipoprotein_6"/>
    <property type="match status" value="1"/>
</dbReference>
<feature type="chain" id="PRO_5004872896" evidence="9">
    <location>
        <begin position="29"/>
        <end position="223"/>
    </location>
</feature>
<keyword evidence="8" id="KW-0449">Lipoprotein</keyword>
<dbReference type="PROSITE" id="PS51257">
    <property type="entry name" value="PROKAR_LIPOPROTEIN"/>
    <property type="match status" value="1"/>
</dbReference>